<reference evidence="1 2" key="1">
    <citation type="submission" date="2019-03" db="EMBL/GenBank/DDBJ databases">
        <title>First draft genome of Liparis tanakae, snailfish: a comprehensive survey of snailfish specific genes.</title>
        <authorList>
            <person name="Kim W."/>
            <person name="Song I."/>
            <person name="Jeong J.-H."/>
            <person name="Kim D."/>
            <person name="Kim S."/>
            <person name="Ryu S."/>
            <person name="Song J.Y."/>
            <person name="Lee S.K."/>
        </authorList>
    </citation>
    <scope>NUCLEOTIDE SEQUENCE [LARGE SCALE GENOMIC DNA]</scope>
    <source>
        <tissue evidence="1">Muscle</tissue>
    </source>
</reference>
<dbReference type="AlphaFoldDB" id="A0A4Z2EX43"/>
<evidence type="ECO:0000313" key="1">
    <source>
        <dbReference type="EMBL" id="TNN33389.1"/>
    </source>
</evidence>
<name>A0A4Z2EX43_9TELE</name>
<protein>
    <submittedName>
        <fullName evidence="1">Uncharacterized protein</fullName>
    </submittedName>
</protein>
<comment type="caution">
    <text evidence="1">The sequence shown here is derived from an EMBL/GenBank/DDBJ whole genome shotgun (WGS) entry which is preliminary data.</text>
</comment>
<keyword evidence="2" id="KW-1185">Reference proteome</keyword>
<accession>A0A4Z2EX43</accession>
<dbReference type="Proteomes" id="UP000314294">
    <property type="component" value="Unassembled WGS sequence"/>
</dbReference>
<evidence type="ECO:0000313" key="2">
    <source>
        <dbReference type="Proteomes" id="UP000314294"/>
    </source>
</evidence>
<organism evidence="1 2">
    <name type="scientific">Liparis tanakae</name>
    <name type="common">Tanaka's snailfish</name>
    <dbReference type="NCBI Taxonomy" id="230148"/>
    <lineage>
        <taxon>Eukaryota</taxon>
        <taxon>Metazoa</taxon>
        <taxon>Chordata</taxon>
        <taxon>Craniata</taxon>
        <taxon>Vertebrata</taxon>
        <taxon>Euteleostomi</taxon>
        <taxon>Actinopterygii</taxon>
        <taxon>Neopterygii</taxon>
        <taxon>Teleostei</taxon>
        <taxon>Neoteleostei</taxon>
        <taxon>Acanthomorphata</taxon>
        <taxon>Eupercaria</taxon>
        <taxon>Perciformes</taxon>
        <taxon>Cottioidei</taxon>
        <taxon>Cottales</taxon>
        <taxon>Liparidae</taxon>
        <taxon>Liparis</taxon>
    </lineage>
</organism>
<proteinExistence type="predicted"/>
<dbReference type="EMBL" id="SRLO01002256">
    <property type="protein sequence ID" value="TNN33389.1"/>
    <property type="molecule type" value="Genomic_DNA"/>
</dbReference>
<sequence>MQTADTAHVFSHFFTATLPSSRCGRNVTPQVVPVGSSGLEAGRRPPLQTDVLLHIRVPQSHNHSVTKATASLEPVVRHGAVTPAALTLASAALSRYWTGLLLHSCHSYRGTPQYK</sequence>
<gene>
    <name evidence="1" type="ORF">EYF80_056443</name>
</gene>